<dbReference type="RefSeq" id="XP_056075138.1">
    <property type="nucleotide sequence ID" value="XM_056211665.1"/>
</dbReference>
<feature type="chain" id="PRO_5040958042" description="DUF1996 domain-containing protein" evidence="1">
    <location>
        <begin position="19"/>
        <end position="357"/>
    </location>
</feature>
<sequence>MQWSLLLTLALTAQDASAGPANGLMARQFAQAAMMRFQCSQLVYDRIDPLVQPGLLPSTHMHQIVGGNSFNATMTSVTYDPAEKSTCTTCDYAEDLSNYWTANLYFRAKNGTYKRVPQMVNLGLQGREGVTVYYIPPYDGKSKVTAFPKGFRMLVGDAGLRTKEGQQKQLCHRCFANKKQDPFGGAPCTGDDTYDLPKKQCGGGIRTTITFPTCWDGKNLDSPNHKEHVAYPTSGSFESGGPCPSTHPVKLPQLMYEVMWDTTVFNDNSLWPTDGSQPFVYSMGDGTGYGQHGDYVFGWKDGVLQKALDARCSGNACKTLKTQTSTVSTKCAKAQSVHEDAEGWLTELPGAPAVTFG</sequence>
<keyword evidence="1" id="KW-0732">Signal</keyword>
<keyword evidence="4" id="KW-1185">Reference proteome</keyword>
<dbReference type="Proteomes" id="UP001140513">
    <property type="component" value="Unassembled WGS sequence"/>
</dbReference>
<feature type="signal peptide" evidence="1">
    <location>
        <begin position="1"/>
        <end position="18"/>
    </location>
</feature>
<dbReference type="PANTHER" id="PTHR43662:SF2">
    <property type="entry name" value="DUF1996 DOMAIN-CONTAINING PROTEIN"/>
    <property type="match status" value="1"/>
</dbReference>
<dbReference type="OrthoDB" id="74764at2759"/>
<gene>
    <name evidence="3" type="ORF">N0V89_002859</name>
</gene>
<organism evidence="3 4">
    <name type="scientific">Didymosphaeria variabile</name>
    <dbReference type="NCBI Taxonomy" id="1932322"/>
    <lineage>
        <taxon>Eukaryota</taxon>
        <taxon>Fungi</taxon>
        <taxon>Dikarya</taxon>
        <taxon>Ascomycota</taxon>
        <taxon>Pezizomycotina</taxon>
        <taxon>Dothideomycetes</taxon>
        <taxon>Pleosporomycetidae</taxon>
        <taxon>Pleosporales</taxon>
        <taxon>Massarineae</taxon>
        <taxon>Didymosphaeriaceae</taxon>
        <taxon>Didymosphaeria</taxon>
    </lineage>
</organism>
<proteinExistence type="predicted"/>
<dbReference type="PANTHER" id="PTHR43662">
    <property type="match status" value="1"/>
</dbReference>
<evidence type="ECO:0000259" key="2">
    <source>
        <dbReference type="Pfam" id="PF09362"/>
    </source>
</evidence>
<protein>
    <recommendedName>
        <fullName evidence="2">DUF1996 domain-containing protein</fullName>
    </recommendedName>
</protein>
<dbReference type="Pfam" id="PF09362">
    <property type="entry name" value="DUF1996"/>
    <property type="match status" value="1"/>
</dbReference>
<evidence type="ECO:0000313" key="4">
    <source>
        <dbReference type="Proteomes" id="UP001140513"/>
    </source>
</evidence>
<evidence type="ECO:0000256" key="1">
    <source>
        <dbReference type="SAM" id="SignalP"/>
    </source>
</evidence>
<dbReference type="InterPro" id="IPR018535">
    <property type="entry name" value="DUF1996"/>
</dbReference>
<evidence type="ECO:0000313" key="3">
    <source>
        <dbReference type="EMBL" id="KAJ4358279.1"/>
    </source>
</evidence>
<dbReference type="AlphaFoldDB" id="A0A9W8XTF2"/>
<reference evidence="3" key="1">
    <citation type="submission" date="2022-10" db="EMBL/GenBank/DDBJ databases">
        <title>Tapping the CABI collections for fungal endophytes: first genome assemblies for Collariella, Neodidymelliopsis, Ascochyta clinopodiicola, Didymella pomorum, Didymosphaeria variabile, Neocosmospora piperis and Neocucurbitaria cava.</title>
        <authorList>
            <person name="Hill R."/>
        </authorList>
    </citation>
    <scope>NUCLEOTIDE SEQUENCE</scope>
    <source>
        <strain evidence="3">IMI 356815</strain>
    </source>
</reference>
<dbReference type="GeneID" id="80906389"/>
<accession>A0A9W8XTF2</accession>
<comment type="caution">
    <text evidence="3">The sequence shown here is derived from an EMBL/GenBank/DDBJ whole genome shotgun (WGS) entry which is preliminary data.</text>
</comment>
<name>A0A9W8XTF2_9PLEO</name>
<feature type="domain" description="DUF1996" evidence="2">
    <location>
        <begin position="48"/>
        <end position="299"/>
    </location>
</feature>
<dbReference type="EMBL" id="JAPEUX010000002">
    <property type="protein sequence ID" value="KAJ4358279.1"/>
    <property type="molecule type" value="Genomic_DNA"/>
</dbReference>